<organism evidence="2 3">
    <name type="scientific">Pseudocercospora fuligena</name>
    <dbReference type="NCBI Taxonomy" id="685502"/>
    <lineage>
        <taxon>Eukaryota</taxon>
        <taxon>Fungi</taxon>
        <taxon>Dikarya</taxon>
        <taxon>Ascomycota</taxon>
        <taxon>Pezizomycotina</taxon>
        <taxon>Dothideomycetes</taxon>
        <taxon>Dothideomycetidae</taxon>
        <taxon>Mycosphaerellales</taxon>
        <taxon>Mycosphaerellaceae</taxon>
        <taxon>Pseudocercospora</taxon>
    </lineage>
</organism>
<sequence length="135" mass="15183">MVFTPSVLFFILIIGALTAFVFIIGSLTDLDAMDMTFTSMKDQETQQMLDQIPLPIRERIQSLPADEMDVMLEGFRGRQRHAGTQQQIDEQLQQQLDAHLKEKVSKRRGSDIYSVLAEFRGSALDGDLSSFAATL</sequence>
<proteinExistence type="predicted"/>
<accession>A0A8H6RLF7</accession>
<comment type="caution">
    <text evidence="2">The sequence shown here is derived from an EMBL/GenBank/DDBJ whole genome shotgun (WGS) entry which is preliminary data.</text>
</comment>
<keyword evidence="3" id="KW-1185">Reference proteome</keyword>
<dbReference type="OrthoDB" id="3645582at2759"/>
<reference evidence="2" key="1">
    <citation type="submission" date="2020-04" db="EMBL/GenBank/DDBJ databases">
        <title>Draft genome resource of the tomato pathogen Pseudocercospora fuligena.</title>
        <authorList>
            <person name="Zaccaron A."/>
        </authorList>
    </citation>
    <scope>NUCLEOTIDE SEQUENCE</scope>
    <source>
        <strain evidence="2">PF001</strain>
    </source>
</reference>
<name>A0A8H6RLF7_9PEZI</name>
<keyword evidence="1" id="KW-0472">Membrane</keyword>
<keyword evidence="1" id="KW-1133">Transmembrane helix</keyword>
<dbReference type="Proteomes" id="UP000660729">
    <property type="component" value="Unassembled WGS sequence"/>
</dbReference>
<evidence type="ECO:0000313" key="2">
    <source>
        <dbReference type="EMBL" id="KAF7193166.1"/>
    </source>
</evidence>
<dbReference type="EMBL" id="JABCIY010000092">
    <property type="protein sequence ID" value="KAF7193166.1"/>
    <property type="molecule type" value="Genomic_DNA"/>
</dbReference>
<feature type="transmembrane region" description="Helical" evidence="1">
    <location>
        <begin position="6"/>
        <end position="27"/>
    </location>
</feature>
<evidence type="ECO:0000256" key="1">
    <source>
        <dbReference type="SAM" id="Phobius"/>
    </source>
</evidence>
<protein>
    <submittedName>
        <fullName evidence="2">Uncharacterized protein</fullName>
    </submittedName>
</protein>
<dbReference type="AlphaFoldDB" id="A0A8H6RLF7"/>
<evidence type="ECO:0000313" key="3">
    <source>
        <dbReference type="Proteomes" id="UP000660729"/>
    </source>
</evidence>
<keyword evidence="1" id="KW-0812">Transmembrane</keyword>
<gene>
    <name evidence="2" type="ORF">HII31_05510</name>
</gene>